<keyword evidence="3 7" id="KW-1134">Transmembrane beta strand</keyword>
<evidence type="ECO:0000313" key="10">
    <source>
        <dbReference type="EMBL" id="MBC2846502.1"/>
    </source>
</evidence>
<comment type="subcellular location">
    <subcellularLocation>
        <location evidence="1 7">Cell outer membrane</location>
        <topology evidence="1 7">Multi-pass membrane protein</topology>
    </subcellularLocation>
</comment>
<gene>
    <name evidence="10" type="ORF">H7F21_15455</name>
</gene>
<feature type="chain" id="PRO_5032535508" evidence="8">
    <location>
        <begin position="23"/>
        <end position="1019"/>
    </location>
</feature>
<comment type="similarity">
    <text evidence="7">Belongs to the TonB-dependent receptor family.</text>
</comment>
<dbReference type="RefSeq" id="WP_185790206.1">
    <property type="nucleotide sequence ID" value="NZ_JACLCP010000005.1"/>
</dbReference>
<proteinExistence type="inferred from homology"/>
<evidence type="ECO:0000259" key="9">
    <source>
        <dbReference type="Pfam" id="PF07715"/>
    </source>
</evidence>
<dbReference type="Gene3D" id="2.170.130.10">
    <property type="entry name" value="TonB-dependent receptor, plug domain"/>
    <property type="match status" value="1"/>
</dbReference>
<keyword evidence="8" id="KW-0732">Signal</keyword>
<dbReference type="InterPro" id="IPR037066">
    <property type="entry name" value="Plug_dom_sf"/>
</dbReference>
<evidence type="ECO:0000313" key="11">
    <source>
        <dbReference type="Proteomes" id="UP000533900"/>
    </source>
</evidence>
<evidence type="ECO:0000256" key="6">
    <source>
        <dbReference type="ARBA" id="ARBA00023237"/>
    </source>
</evidence>
<dbReference type="InterPro" id="IPR023997">
    <property type="entry name" value="TonB-dep_OMP_SusC/RagA_CS"/>
</dbReference>
<dbReference type="InterPro" id="IPR012910">
    <property type="entry name" value="Plug_dom"/>
</dbReference>
<feature type="signal peptide" evidence="8">
    <location>
        <begin position="1"/>
        <end position="22"/>
    </location>
</feature>
<evidence type="ECO:0000256" key="3">
    <source>
        <dbReference type="ARBA" id="ARBA00022452"/>
    </source>
</evidence>
<dbReference type="InterPro" id="IPR039426">
    <property type="entry name" value="TonB-dep_rcpt-like"/>
</dbReference>
<dbReference type="EMBL" id="JACLCP010000005">
    <property type="protein sequence ID" value="MBC2846502.1"/>
    <property type="molecule type" value="Genomic_DNA"/>
</dbReference>
<dbReference type="Gene3D" id="2.60.40.1120">
    <property type="entry name" value="Carboxypeptidase-like, regulatory domain"/>
    <property type="match status" value="1"/>
</dbReference>
<comment type="caution">
    <text evidence="10">The sequence shown here is derived from an EMBL/GenBank/DDBJ whole genome shotgun (WGS) entry which is preliminary data.</text>
</comment>
<keyword evidence="5 7" id="KW-0472">Membrane</keyword>
<dbReference type="Gene3D" id="2.40.170.20">
    <property type="entry name" value="TonB-dependent receptor, beta-barrel domain"/>
    <property type="match status" value="1"/>
</dbReference>
<dbReference type="AlphaFoldDB" id="A0A842ITJ8"/>
<dbReference type="NCBIfam" id="TIGR04057">
    <property type="entry name" value="SusC_RagA_signa"/>
    <property type="match status" value="1"/>
</dbReference>
<dbReference type="PROSITE" id="PS52016">
    <property type="entry name" value="TONB_DEPENDENT_REC_3"/>
    <property type="match status" value="1"/>
</dbReference>
<accession>A0A842ITJ8</accession>
<dbReference type="SUPFAM" id="SSF49464">
    <property type="entry name" value="Carboxypeptidase regulatory domain-like"/>
    <property type="match status" value="1"/>
</dbReference>
<dbReference type="InterPro" id="IPR023996">
    <property type="entry name" value="TonB-dep_OMP_SusC/RagA"/>
</dbReference>
<dbReference type="GO" id="GO:0009279">
    <property type="term" value="C:cell outer membrane"/>
    <property type="evidence" value="ECO:0007669"/>
    <property type="project" value="UniProtKB-SubCell"/>
</dbReference>
<keyword evidence="2 7" id="KW-0813">Transport</keyword>
<dbReference type="InterPro" id="IPR008969">
    <property type="entry name" value="CarboxyPept-like_regulatory"/>
</dbReference>
<organism evidence="10 11">
    <name type="scientific">Winogradskyella flava</name>
    <dbReference type="NCBI Taxonomy" id="1884876"/>
    <lineage>
        <taxon>Bacteria</taxon>
        <taxon>Pseudomonadati</taxon>
        <taxon>Bacteroidota</taxon>
        <taxon>Flavobacteriia</taxon>
        <taxon>Flavobacteriales</taxon>
        <taxon>Flavobacteriaceae</taxon>
        <taxon>Winogradskyella</taxon>
    </lineage>
</organism>
<evidence type="ECO:0000256" key="1">
    <source>
        <dbReference type="ARBA" id="ARBA00004571"/>
    </source>
</evidence>
<sequence length="1019" mass="111893">MKLKLTWLLTLFMAFVMQFSFAQEKTITGTITAASDGLPLPGVNVVVKGTARGTQTDFDGKYSINANQGDVLVFSYVGFETTEKTVGAGNTITFAIAEDAEALDEVVVVGSVFDVGKQKANGVSTMGANELKAVVATSSIDRAMQGQMSGVNVVASSTAPGSAANVNVRGAFSPSSNNGLQNPLYVVDGTYMNVADLPAINSNNIESMEVLTDASQTALYGSRGSNGVVIITTKKGVKGSSRITLNTRYGVSDRFPIRVDLMNSRQKLEYENGLSQVTNPATGNLLGLGRSYTDAEIDQLSEIDTDWGDVLYKTGVTESYNFAISSGSENSSTRFSLGYDSDEGIVNGYEGFQRISAAISNTTKVNKWLNYGYTVNGVYTTRDDPRDRQNVQSPFWSEINNNPYEQLFQVDANGDQILDEFGDPIFNISGRLNSFGYQVLDEIFGTDQEVRNLRIFGNAFAEITITDGLSIRSQFGGIYDRRQSENFLKPSARLNTFIGTSGLKTDTSTDDFDYNWRNELSYAKEFGKHSVRATFASEFQDENNYFINLNSRTFPNDFQDTQNLAGSIDQDSFTQRTRISRFGILGVANYSYDGKYFLDAYVRRDGSSLAGLENQYGTFYGASLAWDIGKESFMDSVDWINSLRLSGSYGTSGDDSVLAVYSNFTSVTTGGIYGAGSPAIPNAAIANPNVTWENNEKINLGLSFELLQGSRLRGKIDWFQDTRKDFLFQDTLPFESGAYNTTNNEGDSRVTGVEIDLNYDVFRNPEGFNLTVFGNTTFLKYEITTLAVDEQITNFSGGQSILREGLEPFTYFMVRYAGVNPANGDALYLDADGNITNVFSAQNAVAIKDKSPLPEMFGGFGLRASYKGFDLSSNFNFSYGNYVFNQQSSSLHDPSNWRNNKVVGAANYWQQPGDTNVLQRPTVNGIETGTTQFLQDASYLAWRNLTLGYTFGDNVFENTGISSVRTYVQLQNLAIWSEFDGNPEVGVGSSENAATVSNSVYINNYPQLRSLNFGFDINF</sequence>
<name>A0A842ITJ8_9FLAO</name>
<evidence type="ECO:0000256" key="2">
    <source>
        <dbReference type="ARBA" id="ARBA00022448"/>
    </source>
</evidence>
<evidence type="ECO:0000256" key="5">
    <source>
        <dbReference type="ARBA" id="ARBA00023136"/>
    </source>
</evidence>
<dbReference type="NCBIfam" id="TIGR04056">
    <property type="entry name" value="OMP_RagA_SusC"/>
    <property type="match status" value="1"/>
</dbReference>
<evidence type="ECO:0000256" key="7">
    <source>
        <dbReference type="PROSITE-ProRule" id="PRU01360"/>
    </source>
</evidence>
<dbReference type="Proteomes" id="UP000533900">
    <property type="component" value="Unassembled WGS sequence"/>
</dbReference>
<dbReference type="InterPro" id="IPR036942">
    <property type="entry name" value="Beta-barrel_TonB_sf"/>
</dbReference>
<feature type="domain" description="TonB-dependent receptor plug" evidence="9">
    <location>
        <begin position="121"/>
        <end position="228"/>
    </location>
</feature>
<dbReference type="SUPFAM" id="SSF56935">
    <property type="entry name" value="Porins"/>
    <property type="match status" value="1"/>
</dbReference>
<keyword evidence="6 7" id="KW-0998">Cell outer membrane</keyword>
<dbReference type="Pfam" id="PF13715">
    <property type="entry name" value="CarbopepD_reg_2"/>
    <property type="match status" value="1"/>
</dbReference>
<keyword evidence="11" id="KW-1185">Reference proteome</keyword>
<dbReference type="Pfam" id="PF07715">
    <property type="entry name" value="Plug"/>
    <property type="match status" value="1"/>
</dbReference>
<reference evidence="10" key="1">
    <citation type="submission" date="2020-08" db="EMBL/GenBank/DDBJ databases">
        <title>Winogradskyella ouciana sp. nov., isolated from the hadal seawater of the Mariana Trench.</title>
        <authorList>
            <person name="He X."/>
        </authorList>
    </citation>
    <scope>NUCLEOTIDE SEQUENCE [LARGE SCALE GENOMIC DNA]</scope>
    <source>
        <strain evidence="10">KCTC 52348</strain>
    </source>
</reference>
<keyword evidence="4 7" id="KW-0812">Transmembrane</keyword>
<evidence type="ECO:0000256" key="8">
    <source>
        <dbReference type="SAM" id="SignalP"/>
    </source>
</evidence>
<evidence type="ECO:0000256" key="4">
    <source>
        <dbReference type="ARBA" id="ARBA00022692"/>
    </source>
</evidence>
<protein>
    <submittedName>
        <fullName evidence="10">SusC/RagA family TonB-linked outer membrane protein</fullName>
    </submittedName>
</protein>